<dbReference type="AlphaFoldDB" id="A0AAW1MUV3"/>
<feature type="region of interest" description="Disordered" evidence="1">
    <location>
        <begin position="170"/>
        <end position="194"/>
    </location>
</feature>
<protein>
    <recommendedName>
        <fullName evidence="2">C2H2-type domain-containing protein</fullName>
    </recommendedName>
</protein>
<dbReference type="PROSITE" id="PS00028">
    <property type="entry name" value="ZINC_FINGER_C2H2_1"/>
    <property type="match status" value="2"/>
</dbReference>
<feature type="domain" description="C2H2-type" evidence="2">
    <location>
        <begin position="134"/>
        <end position="157"/>
    </location>
</feature>
<feature type="compositionally biased region" description="Basic residues" evidence="1">
    <location>
        <begin position="170"/>
        <end position="184"/>
    </location>
</feature>
<dbReference type="InterPro" id="IPR039258">
    <property type="entry name" value="ZNF511"/>
</dbReference>
<keyword evidence="4" id="KW-1185">Reference proteome</keyword>
<name>A0AAW1MUV3_SAPOF</name>
<dbReference type="EMBL" id="JBDFQZ010000002">
    <property type="protein sequence ID" value="KAK9750014.1"/>
    <property type="molecule type" value="Genomic_DNA"/>
</dbReference>
<comment type="caution">
    <text evidence="3">The sequence shown here is derived from an EMBL/GenBank/DDBJ whole genome shotgun (WGS) entry which is preliminary data.</text>
</comment>
<dbReference type="InterPro" id="IPR013087">
    <property type="entry name" value="Znf_C2H2_type"/>
</dbReference>
<dbReference type="PANTHER" id="PTHR21354">
    <property type="entry name" value="ZINC FINGER PROTEIN 511"/>
    <property type="match status" value="1"/>
</dbReference>
<feature type="region of interest" description="Disordered" evidence="1">
    <location>
        <begin position="232"/>
        <end position="251"/>
    </location>
</feature>
<sequence>MAMEVVVDGGSKSEFPFWNPLSRKFPPDSPFFTSGDLQRQLLSKQVALDLTEDEKRQLLAEDRDRSIFCPIVGCDAQLNSLEGFEDHYNARHTASCSVCSRVYPTQRLLSIHVSEMHDSFFQAKVARGFAMYECLVETCGLKFKSYKARHRHLVDKHKFPASFEFSKKVHQSKKQRQKLRRKKNFHEEEASSAMQVEDESIEGLVSAVSKLSTSDSIPSSISFGRRHNRGLTFVPRSVQHGKSKNRNTEEI</sequence>
<reference evidence="3" key="1">
    <citation type="submission" date="2024-03" db="EMBL/GenBank/DDBJ databases">
        <title>WGS assembly of Saponaria officinalis var. Norfolk2.</title>
        <authorList>
            <person name="Jenkins J."/>
            <person name="Shu S."/>
            <person name="Grimwood J."/>
            <person name="Barry K."/>
            <person name="Goodstein D."/>
            <person name="Schmutz J."/>
            <person name="Leebens-Mack J."/>
            <person name="Osbourn A."/>
        </authorList>
    </citation>
    <scope>NUCLEOTIDE SEQUENCE [LARGE SCALE GENOMIC DNA]</scope>
    <source>
        <strain evidence="3">JIC</strain>
    </source>
</reference>
<gene>
    <name evidence="3" type="ORF">RND81_02G166500</name>
</gene>
<dbReference type="Proteomes" id="UP001443914">
    <property type="component" value="Unassembled WGS sequence"/>
</dbReference>
<accession>A0AAW1MUV3</accession>
<evidence type="ECO:0000259" key="2">
    <source>
        <dbReference type="PROSITE" id="PS00028"/>
    </source>
</evidence>
<dbReference type="PANTHER" id="PTHR21354:SF0">
    <property type="entry name" value="ZINC FINGER PROTEIN 511"/>
    <property type="match status" value="1"/>
</dbReference>
<organism evidence="3 4">
    <name type="scientific">Saponaria officinalis</name>
    <name type="common">Common soapwort</name>
    <name type="synonym">Lychnis saponaria</name>
    <dbReference type="NCBI Taxonomy" id="3572"/>
    <lineage>
        <taxon>Eukaryota</taxon>
        <taxon>Viridiplantae</taxon>
        <taxon>Streptophyta</taxon>
        <taxon>Embryophyta</taxon>
        <taxon>Tracheophyta</taxon>
        <taxon>Spermatophyta</taxon>
        <taxon>Magnoliopsida</taxon>
        <taxon>eudicotyledons</taxon>
        <taxon>Gunneridae</taxon>
        <taxon>Pentapetalae</taxon>
        <taxon>Caryophyllales</taxon>
        <taxon>Caryophyllaceae</taxon>
        <taxon>Caryophylleae</taxon>
        <taxon>Saponaria</taxon>
    </lineage>
</organism>
<dbReference type="SMART" id="SM00355">
    <property type="entry name" value="ZnF_C2H2"/>
    <property type="match status" value="3"/>
</dbReference>
<proteinExistence type="predicted"/>
<evidence type="ECO:0000313" key="3">
    <source>
        <dbReference type="EMBL" id="KAK9750014.1"/>
    </source>
</evidence>
<evidence type="ECO:0000313" key="4">
    <source>
        <dbReference type="Proteomes" id="UP001443914"/>
    </source>
</evidence>
<feature type="domain" description="C2H2-type" evidence="2">
    <location>
        <begin position="96"/>
        <end position="117"/>
    </location>
</feature>
<evidence type="ECO:0000256" key="1">
    <source>
        <dbReference type="SAM" id="MobiDB-lite"/>
    </source>
</evidence>